<dbReference type="EMBL" id="JACXAJ010000006">
    <property type="protein sequence ID" value="MBD1398099.1"/>
    <property type="molecule type" value="Genomic_DNA"/>
</dbReference>
<evidence type="ECO:0000256" key="5">
    <source>
        <dbReference type="ARBA" id="ARBA00022777"/>
    </source>
</evidence>
<dbReference type="SMART" id="SM00086">
    <property type="entry name" value="PAC"/>
    <property type="match status" value="3"/>
</dbReference>
<dbReference type="Gene3D" id="3.30.450.20">
    <property type="entry name" value="PAS domain"/>
    <property type="match status" value="4"/>
</dbReference>
<keyword evidence="3" id="KW-0597">Phosphoprotein</keyword>
<dbReference type="SMART" id="SM00091">
    <property type="entry name" value="PAS"/>
    <property type="match status" value="4"/>
</dbReference>
<dbReference type="Proteomes" id="UP000625551">
    <property type="component" value="Unassembled WGS sequence"/>
</dbReference>
<dbReference type="InterPro" id="IPR013656">
    <property type="entry name" value="PAS_4"/>
</dbReference>
<dbReference type="InterPro" id="IPR052162">
    <property type="entry name" value="Sensor_kinase/Photoreceptor"/>
</dbReference>
<keyword evidence="9" id="KW-1185">Reference proteome</keyword>
<feature type="domain" description="PAS" evidence="6">
    <location>
        <begin position="268"/>
        <end position="336"/>
    </location>
</feature>
<dbReference type="InterPro" id="IPR013655">
    <property type="entry name" value="PAS_fold_3"/>
</dbReference>
<keyword evidence="4" id="KW-0808">Transferase</keyword>
<name>A0ABR7XIH8_9BACT</name>
<feature type="domain" description="PAC" evidence="7">
    <location>
        <begin position="83"/>
        <end position="138"/>
    </location>
</feature>
<dbReference type="NCBIfam" id="TIGR00229">
    <property type="entry name" value="sensory_box"/>
    <property type="match status" value="2"/>
</dbReference>
<dbReference type="PANTHER" id="PTHR43304:SF1">
    <property type="entry name" value="PAC DOMAIN-CONTAINING PROTEIN"/>
    <property type="match status" value="1"/>
</dbReference>
<evidence type="ECO:0000256" key="4">
    <source>
        <dbReference type="ARBA" id="ARBA00022679"/>
    </source>
</evidence>
<dbReference type="SUPFAM" id="SSF55785">
    <property type="entry name" value="PYP-like sensor domain (PAS domain)"/>
    <property type="match status" value="4"/>
</dbReference>
<dbReference type="InterPro" id="IPR000014">
    <property type="entry name" value="PAS"/>
</dbReference>
<feature type="domain" description="PAS" evidence="6">
    <location>
        <begin position="139"/>
        <end position="211"/>
    </location>
</feature>
<dbReference type="InterPro" id="IPR000700">
    <property type="entry name" value="PAS-assoc_C"/>
</dbReference>
<feature type="domain" description="PAC" evidence="7">
    <location>
        <begin position="339"/>
        <end position="392"/>
    </location>
</feature>
<reference evidence="8 9" key="1">
    <citation type="submission" date="2020-09" db="EMBL/GenBank/DDBJ databases">
        <title>Genome sequencing and assembly of Pontibacter sp.</title>
        <authorList>
            <person name="Chhetri G."/>
        </authorList>
    </citation>
    <scope>NUCLEOTIDE SEQUENCE [LARGE SCALE GENOMIC DNA]</scope>
    <source>
        <strain evidence="8 9">JH31</strain>
    </source>
</reference>
<dbReference type="RefSeq" id="WP_191184248.1">
    <property type="nucleotide sequence ID" value="NZ_JACXAJ010000006.1"/>
</dbReference>
<evidence type="ECO:0000313" key="9">
    <source>
        <dbReference type="Proteomes" id="UP000625551"/>
    </source>
</evidence>
<accession>A0ABR7XIH8</accession>
<comment type="catalytic activity">
    <reaction evidence="1">
        <text>ATP + protein L-histidine = ADP + protein N-phospho-L-histidine.</text>
        <dbReference type="EC" id="2.7.13.3"/>
    </reaction>
</comment>
<protein>
    <recommendedName>
        <fullName evidence="2">histidine kinase</fullName>
        <ecNumber evidence="2">2.7.13.3</ecNumber>
    </recommendedName>
</protein>
<dbReference type="Pfam" id="PF08447">
    <property type="entry name" value="PAS_3"/>
    <property type="match status" value="2"/>
</dbReference>
<proteinExistence type="predicted"/>
<dbReference type="PROSITE" id="PS50112">
    <property type="entry name" value="PAS"/>
    <property type="match status" value="2"/>
</dbReference>
<dbReference type="Pfam" id="PF08448">
    <property type="entry name" value="PAS_4"/>
    <property type="match status" value="2"/>
</dbReference>
<organism evidence="8 9">
    <name type="scientific">Pontibacter aquaedesilientis</name>
    <dbReference type="NCBI Taxonomy" id="2766980"/>
    <lineage>
        <taxon>Bacteria</taxon>
        <taxon>Pseudomonadati</taxon>
        <taxon>Bacteroidota</taxon>
        <taxon>Cytophagia</taxon>
        <taxon>Cytophagales</taxon>
        <taxon>Hymenobacteraceae</taxon>
        <taxon>Pontibacter</taxon>
    </lineage>
</organism>
<evidence type="ECO:0000256" key="1">
    <source>
        <dbReference type="ARBA" id="ARBA00000085"/>
    </source>
</evidence>
<gene>
    <name evidence="8" type="ORF">H9Q13_13060</name>
</gene>
<dbReference type="InterPro" id="IPR035965">
    <property type="entry name" value="PAS-like_dom_sf"/>
</dbReference>
<evidence type="ECO:0000259" key="7">
    <source>
        <dbReference type="PROSITE" id="PS50113"/>
    </source>
</evidence>
<dbReference type="EC" id="2.7.13.3" evidence="2"/>
<evidence type="ECO:0000313" key="8">
    <source>
        <dbReference type="EMBL" id="MBD1398099.1"/>
    </source>
</evidence>
<comment type="caution">
    <text evidence="8">The sequence shown here is derived from an EMBL/GenBank/DDBJ whole genome shotgun (WGS) entry which is preliminary data.</text>
</comment>
<evidence type="ECO:0000256" key="2">
    <source>
        <dbReference type="ARBA" id="ARBA00012438"/>
    </source>
</evidence>
<feature type="domain" description="PAC" evidence="7">
    <location>
        <begin position="215"/>
        <end position="267"/>
    </location>
</feature>
<evidence type="ECO:0000259" key="6">
    <source>
        <dbReference type="PROSITE" id="PS50112"/>
    </source>
</evidence>
<keyword evidence="5" id="KW-0418">Kinase</keyword>
<dbReference type="PANTHER" id="PTHR43304">
    <property type="entry name" value="PHYTOCHROME-LIKE PROTEIN CPH1"/>
    <property type="match status" value="1"/>
</dbReference>
<sequence>MLESVFRALPGVYIVLTPDLIIVEATDVFLKQTRISREQAVGQHLFVLFPNNPGNPQMDSEQLVFQSLHHALEHKQPCRIETLRYDMMMPKEQGGGFEERYWNANSVPILDDQGQVLYLLHEMRDITEKVLSDISRQQSQEHLNLLANAMKAVAWEYDIANNRMTWGEGLQEIFGYTPEDMGPGGESWDSRVHPDDFESVQQSIQQALLHQQPTWTGEYRFQKADGTYAHILDQGYTTYDNQGRPVRTIGSIIDMTQGRHTEKALKESDARFRHLLEVLPHMAWTASAQGKVLFFNDHWYSYTGMRPGQTEGWISAIHPEDSAMVLTSWNNAVASGEGFELEYRIRNHYDATYRWFLERGVPMHDANGKVSLWIGTYTDIDEQKQNVYSKDKEEQQLETLLRLSPVHLCVFHGPKHTCQYVTPGVYKIYGSRQYIGRTAYEIWPELEPLGFFDLLEEVYKKGNTIRINEFRAPIDHLLDGTPRDAYFNFKYQPLFDNTNQVEGIMVSAIEVTNLVKARQRAEALAKSVS</sequence>
<dbReference type="PROSITE" id="PS50113">
    <property type="entry name" value="PAC"/>
    <property type="match status" value="3"/>
</dbReference>
<evidence type="ECO:0000256" key="3">
    <source>
        <dbReference type="ARBA" id="ARBA00022553"/>
    </source>
</evidence>
<dbReference type="CDD" id="cd00130">
    <property type="entry name" value="PAS"/>
    <property type="match status" value="3"/>
</dbReference>
<dbReference type="InterPro" id="IPR001610">
    <property type="entry name" value="PAC"/>
</dbReference>